<reference evidence="1" key="1">
    <citation type="submission" date="2022-06" db="EMBL/GenBank/DDBJ databases">
        <title>Complete genome sequences of two strains of the flax pathogen Septoria linicola.</title>
        <authorList>
            <person name="Lapalu N."/>
            <person name="Simon A."/>
            <person name="Demenou B."/>
            <person name="Paumier D."/>
            <person name="Guillot M.-P."/>
            <person name="Gout L."/>
            <person name="Valade R."/>
        </authorList>
    </citation>
    <scope>NUCLEOTIDE SEQUENCE</scope>
    <source>
        <strain evidence="1">SE15195</strain>
    </source>
</reference>
<evidence type="ECO:0000313" key="2">
    <source>
        <dbReference type="Proteomes" id="UP001056384"/>
    </source>
</evidence>
<protein>
    <submittedName>
        <fullName evidence="1">Uncharacterized protein</fullName>
    </submittedName>
</protein>
<sequence length="116" mass="12650">MVSNLKNNVTAVVYVTGNRGDKRSKYQGICGLDQAVNSHAIRNDMIPQGTSNEKDKSQPPYCTSERNMLRLTGIDASVRLPPDGKRKPSVSSSVSTYKNYRLSKSDAAGIIEGFPT</sequence>
<dbReference type="AlphaFoldDB" id="A0A9Q9EI80"/>
<keyword evidence="2" id="KW-1185">Reference proteome</keyword>
<gene>
    <name evidence="1" type="ORF">Slin15195_G050690</name>
</gene>
<dbReference type="Proteomes" id="UP001056384">
    <property type="component" value="Chromosome 3"/>
</dbReference>
<dbReference type="EMBL" id="CP099420">
    <property type="protein sequence ID" value="USW51750.1"/>
    <property type="molecule type" value="Genomic_DNA"/>
</dbReference>
<accession>A0A9Q9EI80</accession>
<organism evidence="1 2">
    <name type="scientific">Septoria linicola</name>
    <dbReference type="NCBI Taxonomy" id="215465"/>
    <lineage>
        <taxon>Eukaryota</taxon>
        <taxon>Fungi</taxon>
        <taxon>Dikarya</taxon>
        <taxon>Ascomycota</taxon>
        <taxon>Pezizomycotina</taxon>
        <taxon>Dothideomycetes</taxon>
        <taxon>Dothideomycetidae</taxon>
        <taxon>Mycosphaerellales</taxon>
        <taxon>Mycosphaerellaceae</taxon>
        <taxon>Septoria</taxon>
    </lineage>
</organism>
<evidence type="ECO:0000313" key="1">
    <source>
        <dbReference type="EMBL" id="USW51750.1"/>
    </source>
</evidence>
<name>A0A9Q9EI80_9PEZI</name>
<proteinExistence type="predicted"/>